<protein>
    <recommendedName>
        <fullName evidence="3">DUF4275 domain-containing protein</fullName>
    </recommendedName>
</protein>
<accession>A0ABZ3IJZ2</accession>
<gene>
    <name evidence="1" type="ORF">SPSIL_021400</name>
</gene>
<name>A0ABZ3IJZ2_9FIRM</name>
<reference evidence="1" key="1">
    <citation type="submission" date="2024-05" db="EMBL/GenBank/DDBJ databases">
        <title>Isolation and characterization of Sporomusa carbonis sp. nov., a carboxydotrophic hydrogenogen in the genus of Sporomusa isolated from a charcoal burning pile.</title>
        <authorList>
            <person name="Boeer T."/>
            <person name="Rosenbaum F."/>
            <person name="Eysell L."/>
            <person name="Mueller V."/>
            <person name="Daniel R."/>
            <person name="Poehlein A."/>
        </authorList>
    </citation>
    <scope>NUCLEOTIDE SEQUENCE [LARGE SCALE GENOMIC DNA]</scope>
    <source>
        <strain evidence="1">DSM 10669</strain>
    </source>
</reference>
<dbReference type="EMBL" id="CP155573">
    <property type="protein sequence ID" value="XFO65992.1"/>
    <property type="molecule type" value="Genomic_DNA"/>
</dbReference>
<dbReference type="Proteomes" id="UP000216752">
    <property type="component" value="Chromosome"/>
</dbReference>
<sequence length="156" mass="18956">MKLDEFTKQLVIVPINESQYLREKYINSFIDVNREYYKKYIETLNEYSDGTCYTGYLWDCLKDVIVTDLQYIESKSCVMNNVFVFWDIHTKERIFYNDYWKFGKKSVLKLGFNTLMNNLEFLPEDVYIFDESFKWTLVITHEFVDDKRWCLKTGNI</sequence>
<dbReference type="RefSeq" id="WP_094607241.1">
    <property type="nucleotide sequence ID" value="NZ_CP155573.1"/>
</dbReference>
<organism evidence="1 2">
    <name type="scientific">Sporomusa silvacetica DSM 10669</name>
    <dbReference type="NCBI Taxonomy" id="1123289"/>
    <lineage>
        <taxon>Bacteria</taxon>
        <taxon>Bacillati</taxon>
        <taxon>Bacillota</taxon>
        <taxon>Negativicutes</taxon>
        <taxon>Selenomonadales</taxon>
        <taxon>Sporomusaceae</taxon>
        <taxon>Sporomusa</taxon>
    </lineage>
</organism>
<proteinExistence type="predicted"/>
<keyword evidence="2" id="KW-1185">Reference proteome</keyword>
<evidence type="ECO:0000313" key="1">
    <source>
        <dbReference type="EMBL" id="XFO65992.1"/>
    </source>
</evidence>
<evidence type="ECO:0000313" key="2">
    <source>
        <dbReference type="Proteomes" id="UP000216752"/>
    </source>
</evidence>
<evidence type="ECO:0008006" key="3">
    <source>
        <dbReference type="Google" id="ProtNLM"/>
    </source>
</evidence>